<dbReference type="InterPro" id="IPR036876">
    <property type="entry name" value="UVR_dom_sf"/>
</dbReference>
<dbReference type="PANTHER" id="PTHR30562:SF1">
    <property type="entry name" value="UVRABC SYSTEM PROTEIN C"/>
    <property type="match status" value="1"/>
</dbReference>
<dbReference type="PANTHER" id="PTHR30562">
    <property type="entry name" value="UVRC/OXIDOREDUCTASE"/>
    <property type="match status" value="1"/>
</dbReference>
<proteinExistence type="predicted"/>
<evidence type="ECO:0000313" key="4">
    <source>
        <dbReference type="EMBL" id="OHA60474.1"/>
    </source>
</evidence>
<feature type="domain" description="GIY-YIG" evidence="2">
    <location>
        <begin position="26"/>
        <end position="106"/>
    </location>
</feature>
<dbReference type="GO" id="GO:0009380">
    <property type="term" value="C:excinuclease repair complex"/>
    <property type="evidence" value="ECO:0007669"/>
    <property type="project" value="TreeGrafter"/>
</dbReference>
<dbReference type="SUPFAM" id="SSF46600">
    <property type="entry name" value="C-terminal UvrC-binding domain of UvrB"/>
    <property type="match status" value="1"/>
</dbReference>
<dbReference type="InterPro" id="IPR047296">
    <property type="entry name" value="GIY-YIG_UvrC_Cho"/>
</dbReference>
<gene>
    <name evidence="4" type="ORF">A2607_00200</name>
</gene>
<accession>A0A1G2QIK8</accession>
<dbReference type="InterPro" id="IPR000305">
    <property type="entry name" value="GIY-YIG_endonuc"/>
</dbReference>
<feature type="domain" description="UvrC family homology region profile" evidence="3">
    <location>
        <begin position="242"/>
        <end position="365"/>
    </location>
</feature>
<dbReference type="AlphaFoldDB" id="A0A1G2QIK8"/>
<dbReference type="SUPFAM" id="SSF82771">
    <property type="entry name" value="GIY-YIG endonuclease"/>
    <property type="match status" value="1"/>
</dbReference>
<dbReference type="InterPro" id="IPR035901">
    <property type="entry name" value="GIY-YIG_endonuc_sf"/>
</dbReference>
<evidence type="ECO:0000259" key="3">
    <source>
        <dbReference type="PROSITE" id="PS50165"/>
    </source>
</evidence>
<protein>
    <recommendedName>
        <fullName evidence="6">Excinuclease ABC subunit C</fullName>
    </recommendedName>
</protein>
<organism evidence="4 5">
    <name type="scientific">Candidatus Vogelbacteria bacterium RIFOXYD1_FULL_42_15</name>
    <dbReference type="NCBI Taxonomy" id="1802437"/>
    <lineage>
        <taxon>Bacteria</taxon>
        <taxon>Candidatus Vogeliibacteriota</taxon>
    </lineage>
</organism>
<reference evidence="4 5" key="1">
    <citation type="journal article" date="2016" name="Nat. Commun.">
        <title>Thousands of microbial genomes shed light on interconnected biogeochemical processes in an aquifer system.</title>
        <authorList>
            <person name="Anantharaman K."/>
            <person name="Brown C.T."/>
            <person name="Hug L.A."/>
            <person name="Sharon I."/>
            <person name="Castelle C.J."/>
            <person name="Probst A.J."/>
            <person name="Thomas B.C."/>
            <person name="Singh A."/>
            <person name="Wilkins M.J."/>
            <person name="Karaoz U."/>
            <person name="Brodie E.L."/>
            <person name="Williams K.H."/>
            <person name="Hubbard S.S."/>
            <person name="Banfield J.F."/>
        </authorList>
    </citation>
    <scope>NUCLEOTIDE SEQUENCE [LARGE SCALE GENOMIC DNA]</scope>
</reference>
<name>A0A1G2QIK8_9BACT</name>
<dbReference type="SMART" id="SM00465">
    <property type="entry name" value="GIYc"/>
    <property type="match status" value="1"/>
</dbReference>
<dbReference type="PROSITE" id="PS50164">
    <property type="entry name" value="GIY_YIG"/>
    <property type="match status" value="1"/>
</dbReference>
<dbReference type="InterPro" id="IPR001162">
    <property type="entry name" value="UvrC_RNase_H_dom"/>
</dbReference>
<dbReference type="InterPro" id="IPR050066">
    <property type="entry name" value="UvrABC_protein_C"/>
</dbReference>
<dbReference type="Gene3D" id="3.30.420.340">
    <property type="entry name" value="UvrC, RNAse H endonuclease domain"/>
    <property type="match status" value="1"/>
</dbReference>
<dbReference type="Pfam" id="PF01541">
    <property type="entry name" value="GIY-YIG"/>
    <property type="match status" value="1"/>
</dbReference>
<dbReference type="CDD" id="cd10434">
    <property type="entry name" value="GIY-YIG_UvrC_Cho"/>
    <property type="match status" value="1"/>
</dbReference>
<dbReference type="InterPro" id="IPR038476">
    <property type="entry name" value="UvrC_RNase_H_dom_sf"/>
</dbReference>
<evidence type="ECO:0008006" key="6">
    <source>
        <dbReference type="Google" id="ProtNLM"/>
    </source>
</evidence>
<dbReference type="Gene3D" id="3.40.1440.10">
    <property type="entry name" value="GIY-YIG endonuclease"/>
    <property type="match status" value="1"/>
</dbReference>
<dbReference type="Pfam" id="PF08459">
    <property type="entry name" value="UvrC_RNaseH_dom"/>
    <property type="match status" value="1"/>
</dbReference>
<dbReference type="GO" id="GO:0009381">
    <property type="term" value="F:excinuclease ABC activity"/>
    <property type="evidence" value="ECO:0007669"/>
    <property type="project" value="InterPro"/>
</dbReference>
<evidence type="ECO:0000256" key="1">
    <source>
        <dbReference type="SAM" id="MobiDB-lite"/>
    </source>
</evidence>
<evidence type="ECO:0000259" key="2">
    <source>
        <dbReference type="PROSITE" id="PS50164"/>
    </source>
</evidence>
<evidence type="ECO:0000313" key="5">
    <source>
        <dbReference type="Proteomes" id="UP000178481"/>
    </source>
</evidence>
<feature type="region of interest" description="Disordered" evidence="1">
    <location>
        <begin position="1"/>
        <end position="26"/>
    </location>
</feature>
<dbReference type="GO" id="GO:0006289">
    <property type="term" value="P:nucleotide-excision repair"/>
    <property type="evidence" value="ECO:0007669"/>
    <property type="project" value="InterPro"/>
</dbReference>
<comment type="caution">
    <text evidence="4">The sequence shown here is derived from an EMBL/GenBank/DDBJ whole genome shotgun (WGS) entry which is preliminary data.</text>
</comment>
<dbReference type="EMBL" id="MHTI01000005">
    <property type="protein sequence ID" value="OHA60474.1"/>
    <property type="molecule type" value="Genomic_DNA"/>
</dbReference>
<dbReference type="PROSITE" id="PS50165">
    <property type="entry name" value="UVRC"/>
    <property type="match status" value="1"/>
</dbReference>
<sequence length="426" mass="48838">MNIGDFRQNPPADRPKRTSKKYNLPDKPGIYQFKKGRQILYIGKATSLRDRVRSYFAGDLVESRGPRLIKMLAEANDLSWQETDSVLEALILESTLIKKHQPKYNAREKDDKSFNYIIITKEKWPRVLIVRGRDLNVRHRVAHISYGPFTSGKDLKIALNLIRKIFPFRDKCLPDSNKGCFNYQLGLCPGVCTGKISAKDYQKIISRLKMFFSGQSKKLRAKLKQEMMALAKKQEFEKADVLKRQLFALDHIRDVALIGARGEVIDSFQNPSSRVQVRIEAYDIAHLSGTNTVGGMVVWQDGELTPTEYRRFKIIGAKDKKVAIDDLANLAEILTRRLVHKEWLLPDVIVVDGDERQRQVAEKIFQSAGLEIKIIAVTKDRHHQMAKILGDSATIGDYHSAIVLINAEAHRYTLSFHRKLRRQMLK</sequence>
<dbReference type="Proteomes" id="UP000178481">
    <property type="component" value="Unassembled WGS sequence"/>
</dbReference>